<dbReference type="Proteomes" id="UP001139286">
    <property type="component" value="Unassembled WGS sequence"/>
</dbReference>
<sequence length="405" mass="48075">MNFILTTYIYPIDKEIPISSRFSFYLDNPRTEEEIQLVTSYLEKSMNSPAEFYQDGWNANLPIHITEETKDYVSVESTLQNFEENYSKVDKYVEQFFKNNKGKSILEKIARMWIVGRFDDEGHFESMKITNKEMQERGERGFIMLDKGNPVVDNSNKLTNFSHLISLLLHTEGTDYFGKSFFLHQEHLSLQELKIDRFLNQTILTFAFKSHTSEIHHEQERWLSIPHIKEDLIRLSNELDSIIDESNEDKILFVSNLLKIAREEIKDSRYKLVTLISIIELLLTHSPNYQRFNVEDSISKQFKLKTSILVYQNNKEIDLGWLKNRLRDIYNQRSNIAHGNFKELEKYLEKEVKKLDPKENTLNWSNEVLKDTILDSLISDVYSFIRAIMEEYIKDRKMVEYLKEN</sequence>
<dbReference type="RefSeq" id="WP_226696983.1">
    <property type="nucleotide sequence ID" value="NZ_JAJAPX010000008.1"/>
</dbReference>
<evidence type="ECO:0000313" key="1">
    <source>
        <dbReference type="EMBL" id="MCB4809625.1"/>
    </source>
</evidence>
<accession>A0A9X1I883</accession>
<gene>
    <name evidence="1" type="ORF">LG651_15320</name>
</gene>
<reference evidence="1" key="1">
    <citation type="submission" date="2021-10" db="EMBL/GenBank/DDBJ databases">
        <title>Tamlana sargassums sp. nov., and Tamlana laminarinivorans sp. nov., two new bacteria isolated from the brown alga.</title>
        <authorList>
            <person name="Li J."/>
        </authorList>
    </citation>
    <scope>NUCLEOTIDE SEQUENCE</scope>
    <source>
        <strain evidence="1">62-3</strain>
    </source>
</reference>
<evidence type="ECO:0000313" key="2">
    <source>
        <dbReference type="Proteomes" id="UP001139286"/>
    </source>
</evidence>
<comment type="caution">
    <text evidence="1">The sequence shown here is derived from an EMBL/GenBank/DDBJ whole genome shotgun (WGS) entry which is preliminary data.</text>
</comment>
<evidence type="ECO:0008006" key="3">
    <source>
        <dbReference type="Google" id="ProtNLM"/>
    </source>
</evidence>
<dbReference type="EMBL" id="JAJAPX010000008">
    <property type="protein sequence ID" value="MCB4809625.1"/>
    <property type="molecule type" value="Genomic_DNA"/>
</dbReference>
<organism evidence="1 2">
    <name type="scientific">Neotamlana sargassicola</name>
    <dbReference type="NCBI Taxonomy" id="2883125"/>
    <lineage>
        <taxon>Bacteria</taxon>
        <taxon>Pseudomonadati</taxon>
        <taxon>Bacteroidota</taxon>
        <taxon>Flavobacteriia</taxon>
        <taxon>Flavobacteriales</taxon>
        <taxon>Flavobacteriaceae</taxon>
        <taxon>Neotamlana</taxon>
    </lineage>
</organism>
<protein>
    <recommendedName>
        <fullName evidence="3">Apea-like HEPN domain-containing protein</fullName>
    </recommendedName>
</protein>
<keyword evidence="2" id="KW-1185">Reference proteome</keyword>
<name>A0A9X1I883_9FLAO</name>
<proteinExistence type="predicted"/>
<dbReference type="AlphaFoldDB" id="A0A9X1I883"/>